<keyword evidence="3 7" id="KW-0812">Transmembrane</keyword>
<dbReference type="EMBL" id="JAWIZZ010000038">
    <property type="protein sequence ID" value="KAK5781121.1"/>
    <property type="molecule type" value="Genomic_DNA"/>
</dbReference>
<feature type="transmembrane region" description="Helical" evidence="7">
    <location>
        <begin position="129"/>
        <end position="148"/>
    </location>
</feature>
<comment type="similarity">
    <text evidence="2">Belongs to the YIP1 family.</text>
</comment>
<dbReference type="InterPro" id="IPR045231">
    <property type="entry name" value="Yip1/4-like"/>
</dbReference>
<feature type="region of interest" description="Disordered" evidence="6">
    <location>
        <begin position="1"/>
        <end position="27"/>
    </location>
</feature>
<evidence type="ECO:0000256" key="3">
    <source>
        <dbReference type="ARBA" id="ARBA00022692"/>
    </source>
</evidence>
<comment type="subcellular location">
    <subcellularLocation>
        <location evidence="1">Membrane</location>
        <topology evidence="1">Multi-pass membrane protein</topology>
    </subcellularLocation>
</comment>
<evidence type="ECO:0000256" key="5">
    <source>
        <dbReference type="ARBA" id="ARBA00023136"/>
    </source>
</evidence>
<dbReference type="AlphaFoldDB" id="A0AAN8A916"/>
<evidence type="ECO:0000313" key="9">
    <source>
        <dbReference type="Proteomes" id="UP001306508"/>
    </source>
</evidence>
<reference evidence="9" key="1">
    <citation type="submission" date="2023-07" db="EMBL/GenBank/DDBJ databases">
        <title>A draft genome of Kazachstania heterogenica Y-27499.</title>
        <authorList>
            <person name="Donic C."/>
            <person name="Kralova J.S."/>
            <person name="Fidel L."/>
            <person name="Ben-Dor S."/>
            <person name="Jung S."/>
        </authorList>
    </citation>
    <scope>NUCLEOTIDE SEQUENCE [LARGE SCALE GENOMIC DNA]</scope>
    <source>
        <strain evidence="9">Y27499</strain>
    </source>
</reference>
<dbReference type="GO" id="GO:0016020">
    <property type="term" value="C:membrane"/>
    <property type="evidence" value="ECO:0007669"/>
    <property type="project" value="UniProtKB-SubCell"/>
</dbReference>
<protein>
    <recommendedName>
        <fullName evidence="10">Protein YIP</fullName>
    </recommendedName>
</protein>
<dbReference type="GO" id="GO:0006888">
    <property type="term" value="P:endoplasmic reticulum to Golgi vesicle-mediated transport"/>
    <property type="evidence" value="ECO:0007669"/>
    <property type="project" value="InterPro"/>
</dbReference>
<dbReference type="PANTHER" id="PTHR21236:SF1">
    <property type="entry name" value="PROTEIN YIPF6"/>
    <property type="match status" value="1"/>
</dbReference>
<dbReference type="GO" id="GO:0005802">
    <property type="term" value="C:trans-Golgi network"/>
    <property type="evidence" value="ECO:0007669"/>
    <property type="project" value="TreeGrafter"/>
</dbReference>
<organism evidence="8 9">
    <name type="scientific">Arxiozyma heterogenica</name>
    <dbReference type="NCBI Taxonomy" id="278026"/>
    <lineage>
        <taxon>Eukaryota</taxon>
        <taxon>Fungi</taxon>
        <taxon>Dikarya</taxon>
        <taxon>Ascomycota</taxon>
        <taxon>Saccharomycotina</taxon>
        <taxon>Saccharomycetes</taxon>
        <taxon>Saccharomycetales</taxon>
        <taxon>Saccharomycetaceae</taxon>
        <taxon>Arxiozyma</taxon>
    </lineage>
</organism>
<evidence type="ECO:0000256" key="1">
    <source>
        <dbReference type="ARBA" id="ARBA00004141"/>
    </source>
</evidence>
<accession>A0AAN8A916</accession>
<dbReference type="PANTHER" id="PTHR21236">
    <property type="entry name" value="GOLGI MEMBRANE PROTEIN YIP1"/>
    <property type="match status" value="1"/>
</dbReference>
<keyword evidence="5 7" id="KW-0472">Membrane</keyword>
<evidence type="ECO:0000256" key="4">
    <source>
        <dbReference type="ARBA" id="ARBA00022989"/>
    </source>
</evidence>
<sequence>MPDNIDSNFIEPDVFSGGNKGTSSMSNNVTSDYSNPFSASGMETTQEDNYIPTDVSPVVKRGTLDESVMETLSKDIRDIMERLKLTFTPILRINITDDEINSLTTSCDMWTPLLFIIFYSLCVSHGKSIFSTLFLFCWSMLFLMGLHLRLIEPTRKISLISYLSLCGYPLSLIALYSLLSQILIPIIIKISSNSAQNMIVRALTFIELITLVGTVFAAVKCTAFITKSKGFVQLFPLGILYLILGWIATVL</sequence>
<evidence type="ECO:0000256" key="6">
    <source>
        <dbReference type="SAM" id="MobiDB-lite"/>
    </source>
</evidence>
<evidence type="ECO:0008006" key="10">
    <source>
        <dbReference type="Google" id="ProtNLM"/>
    </source>
</evidence>
<name>A0AAN8A916_9SACH</name>
<gene>
    <name evidence="8" type="ORF">RI543_001512</name>
</gene>
<feature type="transmembrane region" description="Helical" evidence="7">
    <location>
        <begin position="199"/>
        <end position="219"/>
    </location>
</feature>
<evidence type="ECO:0000256" key="2">
    <source>
        <dbReference type="ARBA" id="ARBA00010596"/>
    </source>
</evidence>
<keyword evidence="4 7" id="KW-1133">Transmembrane helix</keyword>
<proteinExistence type="inferred from homology"/>
<dbReference type="Proteomes" id="UP001306508">
    <property type="component" value="Unassembled WGS sequence"/>
</dbReference>
<evidence type="ECO:0000256" key="7">
    <source>
        <dbReference type="SAM" id="Phobius"/>
    </source>
</evidence>
<comment type="caution">
    <text evidence="8">The sequence shown here is derived from an EMBL/GenBank/DDBJ whole genome shotgun (WGS) entry which is preliminary data.</text>
</comment>
<evidence type="ECO:0000313" key="8">
    <source>
        <dbReference type="EMBL" id="KAK5781121.1"/>
    </source>
</evidence>
<feature type="transmembrane region" description="Helical" evidence="7">
    <location>
        <begin position="160"/>
        <end position="179"/>
    </location>
</feature>
<keyword evidence="9" id="KW-1185">Reference proteome</keyword>
<feature type="transmembrane region" description="Helical" evidence="7">
    <location>
        <begin position="231"/>
        <end position="249"/>
    </location>
</feature>